<keyword evidence="2 14" id="KW-0813">Transport</keyword>
<evidence type="ECO:0000256" key="7">
    <source>
        <dbReference type="ARBA" id="ARBA00023053"/>
    </source>
</evidence>
<dbReference type="PANTHER" id="PTHR28259">
    <property type="entry name" value="FLUORIDE EXPORT PROTEIN 1-RELATED"/>
    <property type="match status" value="1"/>
</dbReference>
<feature type="binding site" evidence="14">
    <location>
        <position position="69"/>
    </location>
    <ligand>
        <name>Na(+)</name>
        <dbReference type="ChEBI" id="CHEBI:29101"/>
        <note>structural</note>
    </ligand>
</feature>
<evidence type="ECO:0000256" key="11">
    <source>
        <dbReference type="ARBA" id="ARBA00035120"/>
    </source>
</evidence>
<dbReference type="HAMAP" id="MF_00454">
    <property type="entry name" value="FluC"/>
    <property type="match status" value="1"/>
</dbReference>
<accession>A0A6G7B9C3</accession>
<evidence type="ECO:0000256" key="14">
    <source>
        <dbReference type="HAMAP-Rule" id="MF_00454"/>
    </source>
</evidence>
<evidence type="ECO:0000256" key="1">
    <source>
        <dbReference type="ARBA" id="ARBA00004651"/>
    </source>
</evidence>
<sequence length="116" mass="12763">MAWSMVLIGGICGALVRYKINIYTSNFYLGTFPLATLCVNLVGSFLMGVLFAKVCAGYSYALLGTGFLGGLTTFSTMNFELLDELRSKQYLIFISYFVLTYLGGFTLLLIGYILAK</sequence>
<dbReference type="PANTHER" id="PTHR28259:SF16">
    <property type="entry name" value="FLUORIDE-SPECIFIC ION CHANNEL FLUC 2"/>
    <property type="match status" value="1"/>
</dbReference>
<protein>
    <recommendedName>
        <fullName evidence="14">Fluoride-specific ion channel FluC</fullName>
    </recommendedName>
</protein>
<feature type="transmembrane region" description="Helical" evidence="14">
    <location>
        <begin position="58"/>
        <end position="79"/>
    </location>
</feature>
<dbReference type="InterPro" id="IPR003691">
    <property type="entry name" value="FluC"/>
</dbReference>
<reference evidence="15 16" key="1">
    <citation type="submission" date="2020-02" db="EMBL/GenBank/DDBJ databases">
        <title>Complete genome sequences of six Lactobacillus iners strains isolated from the human vagina.</title>
        <authorList>
            <person name="France M.T."/>
            <person name="Rutt L."/>
            <person name="Narina S."/>
            <person name="Arbaugh S."/>
            <person name="Humphrys M.S."/>
            <person name="Ma B."/>
            <person name="Hayward M.R."/>
            <person name="Relman D."/>
            <person name="Kwon D.S."/>
            <person name="Ravel J."/>
        </authorList>
    </citation>
    <scope>NUCLEOTIDE SEQUENCE [LARGE SCALE GENOMIC DNA]</scope>
    <source>
        <strain evidence="15 16">C0210C1</strain>
    </source>
</reference>
<keyword evidence="6 14" id="KW-1133">Transmembrane helix</keyword>
<evidence type="ECO:0000256" key="12">
    <source>
        <dbReference type="ARBA" id="ARBA00035585"/>
    </source>
</evidence>
<keyword evidence="10 14" id="KW-0407">Ion channel</keyword>
<dbReference type="GO" id="GO:0005886">
    <property type="term" value="C:plasma membrane"/>
    <property type="evidence" value="ECO:0007669"/>
    <property type="project" value="UniProtKB-SubCell"/>
</dbReference>
<comment type="function">
    <text evidence="13 14">Fluoride-specific ion channel. Important for reducing fluoride concentration in the cell, thus reducing its toxicity.</text>
</comment>
<comment type="catalytic activity">
    <reaction evidence="12">
        <text>fluoride(in) = fluoride(out)</text>
        <dbReference type="Rhea" id="RHEA:76159"/>
        <dbReference type="ChEBI" id="CHEBI:17051"/>
    </reaction>
    <physiologicalReaction direction="left-to-right" evidence="12">
        <dbReference type="Rhea" id="RHEA:76160"/>
    </physiologicalReaction>
</comment>
<dbReference type="GO" id="GO:0046872">
    <property type="term" value="F:metal ion binding"/>
    <property type="evidence" value="ECO:0007669"/>
    <property type="project" value="UniProtKB-KW"/>
</dbReference>
<evidence type="ECO:0000256" key="10">
    <source>
        <dbReference type="ARBA" id="ARBA00023303"/>
    </source>
</evidence>
<evidence type="ECO:0000256" key="3">
    <source>
        <dbReference type="ARBA" id="ARBA00022475"/>
    </source>
</evidence>
<evidence type="ECO:0000256" key="2">
    <source>
        <dbReference type="ARBA" id="ARBA00022448"/>
    </source>
</evidence>
<feature type="binding site" evidence="14">
    <location>
        <position position="72"/>
    </location>
    <ligand>
        <name>Na(+)</name>
        <dbReference type="ChEBI" id="CHEBI:29101"/>
        <note>structural</note>
    </ligand>
</feature>
<name>A0A6G7B9C3_9LACO</name>
<evidence type="ECO:0000256" key="5">
    <source>
        <dbReference type="ARBA" id="ARBA00022723"/>
    </source>
</evidence>
<evidence type="ECO:0000313" key="15">
    <source>
        <dbReference type="EMBL" id="QIH23551.1"/>
    </source>
</evidence>
<feature type="transmembrane region" description="Helical" evidence="14">
    <location>
        <begin position="91"/>
        <end position="115"/>
    </location>
</feature>
<evidence type="ECO:0000313" key="16">
    <source>
        <dbReference type="Proteomes" id="UP000501676"/>
    </source>
</evidence>
<dbReference type="GO" id="GO:0140114">
    <property type="term" value="P:cellular detoxification of fluoride"/>
    <property type="evidence" value="ECO:0007669"/>
    <property type="project" value="UniProtKB-UniRule"/>
</dbReference>
<comment type="activity regulation">
    <text evidence="14">Na(+) is not transported, but it plays an essential structural role and its presence is essential for fluoride channel function.</text>
</comment>
<dbReference type="GO" id="GO:0062054">
    <property type="term" value="F:fluoride channel activity"/>
    <property type="evidence" value="ECO:0007669"/>
    <property type="project" value="UniProtKB-UniRule"/>
</dbReference>
<evidence type="ECO:0000256" key="13">
    <source>
        <dbReference type="ARBA" id="ARBA00049940"/>
    </source>
</evidence>
<keyword evidence="5 14" id="KW-0479">Metal-binding</keyword>
<dbReference type="AlphaFoldDB" id="A0A6G7B9C3"/>
<evidence type="ECO:0000256" key="4">
    <source>
        <dbReference type="ARBA" id="ARBA00022692"/>
    </source>
</evidence>
<comment type="similarity">
    <text evidence="11 14">Belongs to the fluoride channel Fluc/FEX (TC 1.A.43) family.</text>
</comment>
<dbReference type="EMBL" id="CP049228">
    <property type="protein sequence ID" value="QIH23551.1"/>
    <property type="molecule type" value="Genomic_DNA"/>
</dbReference>
<proteinExistence type="inferred from homology"/>
<feature type="transmembrane region" description="Helical" evidence="14">
    <location>
        <begin position="27"/>
        <end position="52"/>
    </location>
</feature>
<evidence type="ECO:0000256" key="9">
    <source>
        <dbReference type="ARBA" id="ARBA00023136"/>
    </source>
</evidence>
<keyword evidence="7 14" id="KW-0915">Sodium</keyword>
<dbReference type="Pfam" id="PF02537">
    <property type="entry name" value="CRCB"/>
    <property type="match status" value="1"/>
</dbReference>
<keyword evidence="3 14" id="KW-1003">Cell membrane</keyword>
<gene>
    <name evidence="14" type="primary">fluC</name>
    <name evidence="14" type="synonym">crcB</name>
    <name evidence="15" type="ORF">G6Z83_02190</name>
</gene>
<evidence type="ECO:0000256" key="8">
    <source>
        <dbReference type="ARBA" id="ARBA00023065"/>
    </source>
</evidence>
<comment type="subcellular location">
    <subcellularLocation>
        <location evidence="1 14">Cell membrane</location>
        <topology evidence="1 14">Multi-pass membrane protein</topology>
    </subcellularLocation>
</comment>
<dbReference type="Proteomes" id="UP000501676">
    <property type="component" value="Chromosome"/>
</dbReference>
<organism evidence="15 16">
    <name type="scientific">Lactobacillus iners</name>
    <dbReference type="NCBI Taxonomy" id="147802"/>
    <lineage>
        <taxon>Bacteria</taxon>
        <taxon>Bacillati</taxon>
        <taxon>Bacillota</taxon>
        <taxon>Bacilli</taxon>
        <taxon>Lactobacillales</taxon>
        <taxon>Lactobacillaceae</taxon>
        <taxon>Lactobacillus</taxon>
    </lineage>
</organism>
<dbReference type="RefSeq" id="WP_009310714.1">
    <property type="nucleotide sequence ID" value="NZ_CABKQA010000003.1"/>
</dbReference>
<keyword evidence="8 14" id="KW-0406">Ion transport</keyword>
<keyword evidence="9 14" id="KW-0472">Membrane</keyword>
<keyword evidence="4 14" id="KW-0812">Transmembrane</keyword>
<evidence type="ECO:0000256" key="6">
    <source>
        <dbReference type="ARBA" id="ARBA00022989"/>
    </source>
</evidence>